<evidence type="ECO:0000256" key="5">
    <source>
        <dbReference type="RuleBase" id="RU362123"/>
    </source>
</evidence>
<keyword evidence="5" id="KW-0735">Signal-anchor</keyword>
<evidence type="ECO:0000256" key="2">
    <source>
        <dbReference type="ARBA" id="ARBA00022692"/>
    </source>
</evidence>
<dbReference type="GO" id="GO:0015891">
    <property type="term" value="P:siderophore transport"/>
    <property type="evidence" value="ECO:0007669"/>
    <property type="project" value="InterPro"/>
</dbReference>
<dbReference type="Gene3D" id="3.30.1150.10">
    <property type="match status" value="1"/>
</dbReference>
<comment type="subcellular location">
    <subcellularLocation>
        <location evidence="5">Cell inner membrane</location>
        <topology evidence="5">Single-pass membrane protein</topology>
        <orientation evidence="5">Periplasmic side</orientation>
    </subcellularLocation>
    <subcellularLocation>
        <location evidence="1">Membrane</location>
        <topology evidence="1">Single-pass membrane protein</topology>
    </subcellularLocation>
</comment>
<sequence length="349" mass="37590">MTAMLAALGLSAAANAIPADVMNAYRAYMAAIEADDLDAAAAHAEDAWQAGVAASIDGDTLAALAENRAQLLYDMGRYEAAGPAWDAVYAVAPDINVLALASSAYLLAEDRQAAAERARSLLAAGRGLSDDLTYLARYIVAVEAGPGGFTASTGREAFQRGRAPQLVQDFMREGERMLQGRSHALEFRYAAFAAGAARGIGLHPSVADHLQQWAIQVDLPEHEAQLARAHLGESLFAALLIRQGVFPVRNRDDQSDAATNDRLARNAVPPDYPAAALRQGRQGLTVMRFDVSEAGLPENIQVVFSVPDSTMFDRESVRAIERWTYDPRIEEGVAVRRTGVETSFRFSVQ</sequence>
<dbReference type="GO" id="GO:0031992">
    <property type="term" value="F:energy transducer activity"/>
    <property type="evidence" value="ECO:0007669"/>
    <property type="project" value="InterPro"/>
</dbReference>
<dbReference type="InterPro" id="IPR003538">
    <property type="entry name" value="TonB"/>
</dbReference>
<accession>A0A3T0E977</accession>
<comment type="similarity">
    <text evidence="5">Belongs to the TonB family.</text>
</comment>
<dbReference type="EMBL" id="CP018911">
    <property type="protein sequence ID" value="AZU03985.1"/>
    <property type="molecule type" value="Genomic_DNA"/>
</dbReference>
<evidence type="ECO:0000256" key="6">
    <source>
        <dbReference type="SAM" id="SignalP"/>
    </source>
</evidence>
<keyword evidence="5" id="KW-0813">Transport</keyword>
<keyword evidence="5" id="KW-0653">Protein transport</keyword>
<keyword evidence="9" id="KW-1185">Reference proteome</keyword>
<organism evidence="8 9">
    <name type="scientific">Glycocaulis alkaliphilus</name>
    <dbReference type="NCBI Taxonomy" id="1434191"/>
    <lineage>
        <taxon>Bacteria</taxon>
        <taxon>Pseudomonadati</taxon>
        <taxon>Pseudomonadota</taxon>
        <taxon>Alphaproteobacteria</taxon>
        <taxon>Maricaulales</taxon>
        <taxon>Maricaulaceae</taxon>
        <taxon>Glycocaulis</taxon>
    </lineage>
</organism>
<evidence type="ECO:0000259" key="7">
    <source>
        <dbReference type="PROSITE" id="PS52015"/>
    </source>
</evidence>
<evidence type="ECO:0000313" key="9">
    <source>
        <dbReference type="Proteomes" id="UP000286954"/>
    </source>
</evidence>
<protein>
    <recommendedName>
        <fullName evidence="5">Protein TonB</fullName>
    </recommendedName>
</protein>
<dbReference type="InterPro" id="IPR037682">
    <property type="entry name" value="TonB_C"/>
</dbReference>
<evidence type="ECO:0000256" key="4">
    <source>
        <dbReference type="ARBA" id="ARBA00023136"/>
    </source>
</evidence>
<feature type="domain" description="TonB C-terminal" evidence="7">
    <location>
        <begin position="257"/>
        <end position="349"/>
    </location>
</feature>
<evidence type="ECO:0000256" key="3">
    <source>
        <dbReference type="ARBA" id="ARBA00022989"/>
    </source>
</evidence>
<dbReference type="GO" id="GO:0015031">
    <property type="term" value="P:protein transport"/>
    <property type="evidence" value="ECO:0007669"/>
    <property type="project" value="UniProtKB-UniRule"/>
</dbReference>
<dbReference type="PRINTS" id="PR01374">
    <property type="entry name" value="TONBPROTEIN"/>
</dbReference>
<keyword evidence="2" id="KW-0812">Transmembrane</keyword>
<dbReference type="AlphaFoldDB" id="A0A3T0E977"/>
<dbReference type="Proteomes" id="UP000286954">
    <property type="component" value="Chromosome"/>
</dbReference>
<name>A0A3T0E977_9PROT</name>
<gene>
    <name evidence="8" type="ORF">X907_1452</name>
</gene>
<dbReference type="GO" id="GO:0055085">
    <property type="term" value="P:transmembrane transport"/>
    <property type="evidence" value="ECO:0007669"/>
    <property type="project" value="InterPro"/>
</dbReference>
<dbReference type="KEGG" id="gak:X907_1452"/>
<comment type="function">
    <text evidence="5">Interacts with outer membrane receptor proteins that carry out high-affinity binding and energy dependent uptake into the periplasmic space of specific substrates. It could act to transduce energy from the cytoplasmic membrane to specific energy-requiring processes in the outer membrane, resulting in the release into the periplasm of ligands bound by these outer membrane proteins.</text>
</comment>
<keyword evidence="3" id="KW-1133">Transmembrane helix</keyword>
<evidence type="ECO:0000256" key="1">
    <source>
        <dbReference type="ARBA" id="ARBA00004167"/>
    </source>
</evidence>
<dbReference type="GO" id="GO:0030288">
    <property type="term" value="C:outer membrane-bounded periplasmic space"/>
    <property type="evidence" value="ECO:0007669"/>
    <property type="project" value="InterPro"/>
</dbReference>
<dbReference type="SUPFAM" id="SSF74653">
    <property type="entry name" value="TolA/TonB C-terminal domain"/>
    <property type="match status" value="1"/>
</dbReference>
<dbReference type="PROSITE" id="PS52015">
    <property type="entry name" value="TONB_CTD"/>
    <property type="match status" value="1"/>
</dbReference>
<evidence type="ECO:0000313" key="8">
    <source>
        <dbReference type="EMBL" id="AZU03985.1"/>
    </source>
</evidence>
<dbReference type="GO" id="GO:0005886">
    <property type="term" value="C:plasma membrane"/>
    <property type="evidence" value="ECO:0007669"/>
    <property type="project" value="UniProtKB-SubCell"/>
</dbReference>
<dbReference type="Pfam" id="PF03544">
    <property type="entry name" value="TonB_C"/>
    <property type="match status" value="1"/>
</dbReference>
<keyword evidence="5" id="KW-1003">Cell membrane</keyword>
<keyword evidence="4" id="KW-0472">Membrane</keyword>
<dbReference type="InterPro" id="IPR006260">
    <property type="entry name" value="TonB/TolA_C"/>
</dbReference>
<feature type="signal peptide" evidence="6">
    <location>
        <begin position="1"/>
        <end position="16"/>
    </location>
</feature>
<proteinExistence type="inferred from homology"/>
<dbReference type="NCBIfam" id="TIGR01352">
    <property type="entry name" value="tonB_Cterm"/>
    <property type="match status" value="1"/>
</dbReference>
<feature type="chain" id="PRO_5019487315" description="Protein TonB" evidence="6">
    <location>
        <begin position="17"/>
        <end position="349"/>
    </location>
</feature>
<keyword evidence="5" id="KW-0997">Cell inner membrane</keyword>
<keyword evidence="6" id="KW-0732">Signal</keyword>
<reference evidence="8 9" key="1">
    <citation type="submission" date="2016-12" db="EMBL/GenBank/DDBJ databases">
        <title>The genome of dimorphic prosthecate Glycocaulis alkaliphilus 6b-8t, isolated from crude oil dictates its adaptability in petroleum environments.</title>
        <authorList>
            <person name="Wu X.-L."/>
            <person name="Geng S."/>
        </authorList>
    </citation>
    <scope>NUCLEOTIDE SEQUENCE [LARGE SCALE GENOMIC DNA]</scope>
    <source>
        <strain evidence="8 9">6B-8</strain>
    </source>
</reference>